<dbReference type="Gene3D" id="2.170.130.10">
    <property type="entry name" value="TonB-dependent receptor, plug domain"/>
    <property type="match status" value="1"/>
</dbReference>
<name>C1F5B5_ACIC5</name>
<dbReference type="InterPro" id="IPR036942">
    <property type="entry name" value="Beta-barrel_TonB_sf"/>
</dbReference>
<dbReference type="KEGG" id="aca:ACP_1287"/>
<dbReference type="GO" id="GO:0015344">
    <property type="term" value="F:siderophore uptake transmembrane transporter activity"/>
    <property type="evidence" value="ECO:0007669"/>
    <property type="project" value="TreeGrafter"/>
</dbReference>
<evidence type="ECO:0000256" key="4">
    <source>
        <dbReference type="ARBA" id="ARBA00022692"/>
    </source>
</evidence>
<organism evidence="9 10">
    <name type="scientific">Acidobacterium capsulatum (strain ATCC 51196 / DSM 11244 / BCRC 80197 / JCM 7670 / NBRC 15755 / NCIMB 13165 / 161)</name>
    <dbReference type="NCBI Taxonomy" id="240015"/>
    <lineage>
        <taxon>Bacteria</taxon>
        <taxon>Pseudomonadati</taxon>
        <taxon>Acidobacteriota</taxon>
        <taxon>Terriglobia</taxon>
        <taxon>Terriglobales</taxon>
        <taxon>Acidobacteriaceae</taxon>
        <taxon>Acidobacterium</taxon>
    </lineage>
</organism>
<protein>
    <submittedName>
        <fullName evidence="9">TonB-dependent receptor</fullName>
    </submittedName>
</protein>
<dbReference type="InterPro" id="IPR012910">
    <property type="entry name" value="Plug_dom"/>
</dbReference>
<evidence type="ECO:0000313" key="9">
    <source>
        <dbReference type="EMBL" id="ACO33619.1"/>
    </source>
</evidence>
<comment type="subcellular location">
    <subcellularLocation>
        <location evidence="1">Cell outer membrane</location>
        <topology evidence="1">Multi-pass membrane protein</topology>
    </subcellularLocation>
</comment>
<dbReference type="Pfam" id="PF25183">
    <property type="entry name" value="OMP_b-brl_4"/>
    <property type="match status" value="1"/>
</dbReference>
<evidence type="ECO:0000256" key="3">
    <source>
        <dbReference type="ARBA" id="ARBA00022452"/>
    </source>
</evidence>
<reference evidence="9 10" key="1">
    <citation type="journal article" date="2009" name="Appl. Environ. Microbiol.">
        <title>Three genomes from the phylum Acidobacteria provide insight into the lifestyles of these microorganisms in soils.</title>
        <authorList>
            <person name="Ward N.L."/>
            <person name="Challacombe J.F."/>
            <person name="Janssen P.H."/>
            <person name="Henrissat B."/>
            <person name="Coutinho P.M."/>
            <person name="Wu M."/>
            <person name="Xie G."/>
            <person name="Haft D.H."/>
            <person name="Sait M."/>
            <person name="Badger J."/>
            <person name="Barabote R.D."/>
            <person name="Bradley B."/>
            <person name="Brettin T.S."/>
            <person name="Brinkac L.M."/>
            <person name="Bruce D."/>
            <person name="Creasy T."/>
            <person name="Daugherty S.C."/>
            <person name="Davidsen T.M."/>
            <person name="DeBoy R.T."/>
            <person name="Detter J.C."/>
            <person name="Dodson R.J."/>
            <person name="Durkin A.S."/>
            <person name="Ganapathy A."/>
            <person name="Gwinn-Giglio M."/>
            <person name="Han C.S."/>
            <person name="Khouri H."/>
            <person name="Kiss H."/>
            <person name="Kothari S.P."/>
            <person name="Madupu R."/>
            <person name="Nelson K.E."/>
            <person name="Nelson W.C."/>
            <person name="Paulsen I."/>
            <person name="Penn K."/>
            <person name="Ren Q."/>
            <person name="Rosovitz M.J."/>
            <person name="Selengut J.D."/>
            <person name="Shrivastava S."/>
            <person name="Sullivan S.A."/>
            <person name="Tapia R."/>
            <person name="Thompson L.S."/>
            <person name="Watkins K.L."/>
            <person name="Yang Q."/>
            <person name="Yu C."/>
            <person name="Zafar N."/>
            <person name="Zhou L."/>
            <person name="Kuske C.R."/>
        </authorList>
    </citation>
    <scope>NUCLEOTIDE SEQUENCE [LARGE SCALE GENOMIC DNA]</scope>
    <source>
        <strain evidence="10">ATCC 51196 / DSM 11244 / BCRC 80197 / JCM 7670 / NBRC 15755 / NCIMB 13165 / 161</strain>
    </source>
</reference>
<dbReference type="InParanoid" id="C1F5B5"/>
<gene>
    <name evidence="9" type="ordered locus">ACP_1287</name>
</gene>
<dbReference type="eggNOG" id="COG4771">
    <property type="taxonomic scope" value="Bacteria"/>
</dbReference>
<evidence type="ECO:0000256" key="6">
    <source>
        <dbReference type="ARBA" id="ARBA00023237"/>
    </source>
</evidence>
<dbReference type="Pfam" id="PF13620">
    <property type="entry name" value="CarboxypepD_reg"/>
    <property type="match status" value="1"/>
</dbReference>
<evidence type="ECO:0000259" key="8">
    <source>
        <dbReference type="Pfam" id="PF25183"/>
    </source>
</evidence>
<dbReference type="Pfam" id="PF07715">
    <property type="entry name" value="Plug"/>
    <property type="match status" value="1"/>
</dbReference>
<keyword evidence="2" id="KW-0813">Transport</keyword>
<sequence>MMKPHVSSAAPRSGTDLASCFRRIAFGLLLLLAICQTLPAFAQFETATVLGYVRDSTGAPIVGSKVELINVSTGTSTTVTTNGRGQYQFTDVHVGSYKIDANARGFQETATEAFHVTVNARQRVDVSLQPGSATQTVVVSGAATALQTDSSDTGTIIPKTAVRNLPLNGRSYADLATLVPGVRRNNLEDQSVTSRDASFNVNGQRSEFNNFLLDGLDNNAYGTSNQGFSNEAIQPSPDAISEFSVATNNYSAEYGRASGAVINVSLNSGTNQLHGRIWEYYRNTILNADGPFLPPVNVLTGKRQVPVLNRNQFGGAIGGPIVKDKLFFFADYEGNRQVQGQYTAATVPTALQRQGVFVDSKGKPVPLRNPVTGAVYANGVVPQSDWTPLAKLVINALPAPNVANSFSDNYVSLPKASTVDNKGDVRIDYFRGPRTSLFGTFSQHHDDIIDATSIPGMAGGGGNGTIHIYNKQVAAGLTHAFNQNQVLDARIGFTWTQGGKSPYLAGQESLNEQAGIPGLPTDKAIIRALSSENVKDYTSWGAQGSNPQFQNPFVIDPKVNYTFLHGPNSFKFGWEMLSINTEVDDFNPVYGSESFSGGFSQHGGGTSDIGDAEAAYLTDFLTGARDTYQLNNYRIVNYHQFMNFFYAQDDLHLTPKLTVNAGLRYELATPQYVSGNHLANFDPTTNTLIQASSGSLYKRALVNMPTNDFAPRIGFAWQIDPKTVIRSAYGISYDQFNREGGENLLAYNGPYIVNSSITQVAPYAPASAGTPQPLCTGQNFSNCFRTVAQGYPTNFASAQNFSTLLAQTRYIPKNIPTGYVQSWHLDVQRQLNKNTVFTISYVGSHGVHIWVLADYNQAVPNQPGQALSLQARRPISAFTGIEESVPYGFLRYNALQTRLEHHFSKGLYLLNSFTWSRAIDNASGHLDTPNGDNSRVNLANLKGEIGQSAYNQPLNETLSLVWDLPFGRGQMFGGNLPRAADLVLGNWELTAINTDTSGQPVNLHYDESAAYDISDLLTYRPNVSGNPVNPSSKRVKTSTALDGFLNPDAVSIPTDVSQPYGNAGRNSVRGMPFNELDLGLHKSFHLWSRRSLLDIRGEAFNTLNHVNYEAPNSDRSSGSFGNITSAYPPRQLQVAAKLIF</sequence>
<keyword evidence="10" id="KW-1185">Reference proteome</keyword>
<dbReference type="InterPro" id="IPR008969">
    <property type="entry name" value="CarboxyPept-like_regulatory"/>
</dbReference>
<keyword evidence="5" id="KW-0472">Membrane</keyword>
<evidence type="ECO:0000256" key="5">
    <source>
        <dbReference type="ARBA" id="ARBA00023136"/>
    </source>
</evidence>
<dbReference type="Gene3D" id="2.40.170.20">
    <property type="entry name" value="TonB-dependent receptor, beta-barrel domain"/>
    <property type="match status" value="1"/>
</dbReference>
<dbReference type="GO" id="GO:0044718">
    <property type="term" value="P:siderophore transmembrane transport"/>
    <property type="evidence" value="ECO:0007669"/>
    <property type="project" value="TreeGrafter"/>
</dbReference>
<dbReference type="HOGENOM" id="CLU_006298_0_0_0"/>
<dbReference type="AlphaFoldDB" id="C1F5B5"/>
<dbReference type="PANTHER" id="PTHR30069:SF46">
    <property type="entry name" value="OAR PROTEIN"/>
    <property type="match status" value="1"/>
</dbReference>
<keyword evidence="3" id="KW-1134">Transmembrane beta strand</keyword>
<dbReference type="Proteomes" id="UP000002207">
    <property type="component" value="Chromosome"/>
</dbReference>
<dbReference type="GO" id="GO:0009279">
    <property type="term" value="C:cell outer membrane"/>
    <property type="evidence" value="ECO:0007669"/>
    <property type="project" value="UniProtKB-SubCell"/>
</dbReference>
<dbReference type="PANTHER" id="PTHR30069">
    <property type="entry name" value="TONB-DEPENDENT OUTER MEMBRANE RECEPTOR"/>
    <property type="match status" value="1"/>
</dbReference>
<dbReference type="InterPro" id="IPR039426">
    <property type="entry name" value="TonB-dep_rcpt-like"/>
</dbReference>
<dbReference type="Gene3D" id="2.60.40.1120">
    <property type="entry name" value="Carboxypeptidase-like, regulatory domain"/>
    <property type="match status" value="1"/>
</dbReference>
<feature type="domain" description="TonB-dependent receptor plug" evidence="7">
    <location>
        <begin position="157"/>
        <end position="259"/>
    </location>
</feature>
<dbReference type="InterPro" id="IPR057601">
    <property type="entry name" value="Oar-like_b-barrel"/>
</dbReference>
<keyword evidence="9" id="KW-0675">Receptor</keyword>
<dbReference type="EMBL" id="CP001472">
    <property type="protein sequence ID" value="ACO33619.1"/>
    <property type="molecule type" value="Genomic_DNA"/>
</dbReference>
<dbReference type="STRING" id="240015.ACP_1287"/>
<keyword evidence="4" id="KW-0812">Transmembrane</keyword>
<feature type="domain" description="TonB-dependent transporter Oar-like beta-barrel" evidence="8">
    <location>
        <begin position="266"/>
        <end position="1133"/>
    </location>
</feature>
<accession>C1F5B5</accession>
<dbReference type="InterPro" id="IPR037066">
    <property type="entry name" value="Plug_dom_sf"/>
</dbReference>
<keyword evidence="6" id="KW-0998">Cell outer membrane</keyword>
<evidence type="ECO:0000256" key="2">
    <source>
        <dbReference type="ARBA" id="ARBA00022448"/>
    </source>
</evidence>
<evidence type="ECO:0000313" key="10">
    <source>
        <dbReference type="Proteomes" id="UP000002207"/>
    </source>
</evidence>
<evidence type="ECO:0000259" key="7">
    <source>
        <dbReference type="Pfam" id="PF07715"/>
    </source>
</evidence>
<proteinExistence type="predicted"/>
<evidence type="ECO:0000256" key="1">
    <source>
        <dbReference type="ARBA" id="ARBA00004571"/>
    </source>
</evidence>
<dbReference type="SUPFAM" id="SSF49464">
    <property type="entry name" value="Carboxypeptidase regulatory domain-like"/>
    <property type="match status" value="1"/>
</dbReference>
<dbReference type="SUPFAM" id="SSF56935">
    <property type="entry name" value="Porins"/>
    <property type="match status" value="1"/>
</dbReference>